<sequence length="530" mass="57349">MERARRHAQSATEEDDLYAWDCDEREDLGEATFGPADAAAATVLLERAWAVVRHDAQLIEAGAIEHMSELHATGLGYLGCPLRDCHVRCDQAAVCQALAHIQRLAAGAWFDCDVVKARAEALVVGRDAVAHTRARPAESAADPIPARAAIYAVWVPYIRALYKLDGHLCTIYGAFWARMARHPSALAGYRPPRRFPTPRAVESWLEAQRPHRPEIRLPWAEVDEGVGAPDLARLRAATVISAMASDVVYPAPGDTLWAVTRRALMATLAADPHLSLTLALDDGICTRNDGVRVSVRTVSVYAERCACPLSPQSTTPRRVVARITLERDRTRQDAPEVVRVGVIATSVFLQRVGIRYTVFDAWLRDVARRNPEALYTTALLESAARRPTPRIRGAPAQQPTGAMFRLSVALDGCALAALVRDARVVQTVASDAAPRLFSMSATPLSSAPQSLLPFPGPPTDAQAAADAKTLLAGGDVPADRVRPAVRYAAWRVCRAGGRDGCDYVRLASFLEQAGLAAPPSIAARLALLWA</sequence>
<dbReference type="GeneID" id="16512502"/>
<dbReference type="Proteomes" id="UP000201566">
    <property type="component" value="Segment"/>
</dbReference>
<proteinExistence type="predicted"/>
<dbReference type="EMBL" id="KC977570">
    <property type="protein sequence ID" value="AGO82074.1"/>
    <property type="molecule type" value="Genomic_DNA"/>
</dbReference>
<name>S4VVV2_9VIRU</name>
<dbReference type="KEGG" id="vg:16512502"/>
<organism evidence="1 2">
    <name type="scientific">Pandoravirus dulcis</name>
    <dbReference type="NCBI Taxonomy" id="1349409"/>
    <lineage>
        <taxon>Viruses</taxon>
        <taxon>Pandoravirus</taxon>
    </lineage>
</organism>
<reference evidence="1 2" key="1">
    <citation type="journal article" date="2013" name="Science">
        <title>Pandoraviruses: amoeba viruses with genomes up to 2.5 Mb reaching that of parasitic eukaryotes.</title>
        <authorList>
            <person name="Philippe N."/>
            <person name="Legendre M."/>
            <person name="Doutre G."/>
            <person name="Coute Y."/>
            <person name="Poirot O."/>
            <person name="Lescot M."/>
            <person name="Arslan D."/>
            <person name="Seltzer V."/>
            <person name="Bertaux L."/>
            <person name="Bruley C."/>
            <person name="Garin J."/>
            <person name="Claverie J.M."/>
            <person name="Abergel C."/>
        </authorList>
    </citation>
    <scope>NUCLEOTIDE SEQUENCE [LARGE SCALE GENOMIC DNA]</scope>
    <source>
        <strain evidence="1">Melbourne</strain>
    </source>
</reference>
<evidence type="ECO:0000313" key="2">
    <source>
        <dbReference type="Proteomes" id="UP000201566"/>
    </source>
</evidence>
<accession>S4VVV2</accession>
<protein>
    <submittedName>
        <fullName evidence="1">Uncharacterized protein</fullName>
    </submittedName>
</protein>
<evidence type="ECO:0000313" key="1">
    <source>
        <dbReference type="EMBL" id="AGO82074.1"/>
    </source>
</evidence>
<dbReference type="RefSeq" id="YP_008318743.1">
    <property type="nucleotide sequence ID" value="NC_021858.1"/>
</dbReference>
<gene>
    <name evidence="1" type="ORF">pdul_cds_153</name>
</gene>